<dbReference type="Gramene" id="Kaladp0055s0443.1.v1.1">
    <property type="protein sequence ID" value="Kaladp0055s0443.1.v1.1"/>
    <property type="gene ID" value="Kaladp0055s0443.v1.1"/>
</dbReference>
<dbReference type="SUPFAM" id="SSF101148">
    <property type="entry name" value="Plant invertase/pectin methylesterase inhibitor"/>
    <property type="match status" value="1"/>
</dbReference>
<dbReference type="GO" id="GO:0045490">
    <property type="term" value="P:pectin catabolic process"/>
    <property type="evidence" value="ECO:0007669"/>
    <property type="project" value="UniProtKB-UniRule"/>
</dbReference>
<dbReference type="UniPathway" id="UPA00545">
    <property type="reaction ID" value="UER00823"/>
</dbReference>
<evidence type="ECO:0000259" key="7">
    <source>
        <dbReference type="SMART" id="SM00856"/>
    </source>
</evidence>
<dbReference type="NCBIfam" id="TIGR01614">
    <property type="entry name" value="PME_inhib"/>
    <property type="match status" value="1"/>
</dbReference>
<comment type="function">
    <text evidence="6">Acts in the modification of cell walls via demethylesterification of cell wall pectin.</text>
</comment>
<dbReference type="InterPro" id="IPR018040">
    <property type="entry name" value="Pectinesterase_Tyr_AS"/>
</dbReference>
<comment type="similarity">
    <text evidence="3">In the C-terminal section; belongs to the pectinesterase family.</text>
</comment>
<keyword evidence="6" id="KW-0134">Cell wall</keyword>
<evidence type="ECO:0000256" key="1">
    <source>
        <dbReference type="ARBA" id="ARBA00005184"/>
    </source>
</evidence>
<comment type="subcellular location">
    <subcellularLocation>
        <location evidence="6">Secreted</location>
        <location evidence="6">Cell wall</location>
    </subcellularLocation>
</comment>
<comment type="similarity">
    <text evidence="2">In the N-terminal section; belongs to the PMEI family.</text>
</comment>
<dbReference type="OMA" id="WSMLEMN"/>
<dbReference type="InterPro" id="IPR006501">
    <property type="entry name" value="Pectinesterase_inhib_dom"/>
</dbReference>
<sequence length="535" mass="59236">MGSASFIIAFFFFALLQAVSHGMDDNIHNAAMQALQTQACSGIENQTSCADNLEAELLKTSPRNPNSVLSAALQASLNEARHAIDMITSTFSPMSVSYREQVAIEDCKELLDFSVSELALSLIEMKKIRAGTLYSEGDLKAWLSAALGNQDTCLEGFEGTDRRVENFISGSLKQITQLISNVLTMYTKLNSLPFRPARNGTKIDPGLEFPEWMTEGDKGLLASSSSGIHADAVVSLDGSGNYTSISQAIIDAPDHSDRRYLIHVKKGVYKENMDLKKKKTNIMLIGDGIGATVVTGNRNFMQGYTTFRTATVAVSGKGFIARDMSFRNTAGPQNHQAVALRVDSDQSVFYRCSMEGYQDTLYAHSLRQFYRECNIYGTIDFIMGNGAAVLQNCKIFTRVPLPLQKVTITAQGRKSPHQSTGFSIQDSYIYATQPTYLGRPWKLFSRTVIMNTYMSSQVQPRGWLEWYGDFALKTLYYGEYKNYGPGSSMSERVKWPGYHVIKDASVASLFTVRRFIDGMSWLPATGIHFSAGLSN</sequence>
<reference evidence="8" key="1">
    <citation type="submission" date="2021-01" db="UniProtKB">
        <authorList>
            <consortium name="EnsemblPlants"/>
        </authorList>
    </citation>
    <scope>IDENTIFICATION</scope>
</reference>
<feature type="domain" description="Pectinesterase inhibitor" evidence="7">
    <location>
        <begin position="30"/>
        <end position="185"/>
    </location>
</feature>
<keyword evidence="5 6" id="KW-0063">Aspartyl esterase</keyword>
<evidence type="ECO:0000256" key="3">
    <source>
        <dbReference type="ARBA" id="ARBA00007786"/>
    </source>
</evidence>
<feature type="signal peptide" evidence="6">
    <location>
        <begin position="1"/>
        <end position="22"/>
    </location>
</feature>
<dbReference type="Gene3D" id="2.160.20.10">
    <property type="entry name" value="Single-stranded right-handed beta-helix, Pectin lyase-like"/>
    <property type="match status" value="1"/>
</dbReference>
<evidence type="ECO:0000256" key="5">
    <source>
        <dbReference type="ARBA" id="ARBA00023085"/>
    </source>
</evidence>
<dbReference type="Gene3D" id="1.20.140.40">
    <property type="entry name" value="Invertase/pectin methylesterase inhibitor family protein"/>
    <property type="match status" value="1"/>
</dbReference>
<dbReference type="InterPro" id="IPR035513">
    <property type="entry name" value="Invertase/methylesterase_inhib"/>
</dbReference>
<name>A0A7N0U6P2_KALFE</name>
<evidence type="ECO:0000256" key="4">
    <source>
        <dbReference type="ARBA" id="ARBA00022801"/>
    </source>
</evidence>
<keyword evidence="6" id="KW-0964">Secreted</keyword>
<dbReference type="Pfam" id="PF04043">
    <property type="entry name" value="PMEI"/>
    <property type="match status" value="1"/>
</dbReference>
<dbReference type="Pfam" id="PF01095">
    <property type="entry name" value="Pectinesterase"/>
    <property type="match status" value="1"/>
</dbReference>
<keyword evidence="9" id="KW-1185">Reference proteome</keyword>
<dbReference type="SUPFAM" id="SSF51126">
    <property type="entry name" value="Pectin lyase-like"/>
    <property type="match status" value="1"/>
</dbReference>
<proteinExistence type="inferred from homology"/>
<keyword evidence="4 6" id="KW-0378">Hydrolase</keyword>
<feature type="chain" id="PRO_5029936197" description="Pectinesterase" evidence="6">
    <location>
        <begin position="23"/>
        <end position="535"/>
    </location>
</feature>
<accession>A0A7N0U6P2</accession>
<dbReference type="Proteomes" id="UP000594263">
    <property type="component" value="Unplaced"/>
</dbReference>
<evidence type="ECO:0000313" key="9">
    <source>
        <dbReference type="Proteomes" id="UP000594263"/>
    </source>
</evidence>
<dbReference type="InterPro" id="IPR011050">
    <property type="entry name" value="Pectin_lyase_fold/virulence"/>
</dbReference>
<dbReference type="InterPro" id="IPR000070">
    <property type="entry name" value="Pectinesterase_cat"/>
</dbReference>
<evidence type="ECO:0000256" key="2">
    <source>
        <dbReference type="ARBA" id="ARBA00006027"/>
    </source>
</evidence>
<dbReference type="GO" id="GO:0030599">
    <property type="term" value="F:pectinesterase activity"/>
    <property type="evidence" value="ECO:0007669"/>
    <property type="project" value="UniProtKB-UniRule"/>
</dbReference>
<dbReference type="FunFam" id="2.160.20.10:FF:000001">
    <property type="entry name" value="Pectinesterase"/>
    <property type="match status" value="1"/>
</dbReference>
<keyword evidence="6" id="KW-0961">Cell wall biogenesis/degradation</keyword>
<dbReference type="PANTHER" id="PTHR31707">
    <property type="entry name" value="PECTINESTERASE"/>
    <property type="match status" value="1"/>
</dbReference>
<organism evidence="8 9">
    <name type="scientific">Kalanchoe fedtschenkoi</name>
    <name type="common">Lavender scallops</name>
    <name type="synonym">South American air plant</name>
    <dbReference type="NCBI Taxonomy" id="63787"/>
    <lineage>
        <taxon>Eukaryota</taxon>
        <taxon>Viridiplantae</taxon>
        <taxon>Streptophyta</taxon>
        <taxon>Embryophyta</taxon>
        <taxon>Tracheophyta</taxon>
        <taxon>Spermatophyta</taxon>
        <taxon>Magnoliopsida</taxon>
        <taxon>eudicotyledons</taxon>
        <taxon>Gunneridae</taxon>
        <taxon>Pentapetalae</taxon>
        <taxon>Saxifragales</taxon>
        <taxon>Crassulaceae</taxon>
        <taxon>Kalanchoe</taxon>
    </lineage>
</organism>
<evidence type="ECO:0000313" key="8">
    <source>
        <dbReference type="EnsemblPlants" id="Kaladp0055s0443.1.v1.1"/>
    </source>
</evidence>
<comment type="pathway">
    <text evidence="1 6">Glycan metabolism; pectin degradation; 2-dehydro-3-deoxy-D-gluconate from pectin: step 1/5.</text>
</comment>
<comment type="catalytic activity">
    <reaction evidence="6">
        <text>[(1-&gt;4)-alpha-D-galacturonosyl methyl ester](n) + n H2O = [(1-&gt;4)-alpha-D-galacturonosyl](n) + n methanol + n H(+)</text>
        <dbReference type="Rhea" id="RHEA:22380"/>
        <dbReference type="Rhea" id="RHEA-COMP:14570"/>
        <dbReference type="Rhea" id="RHEA-COMP:14573"/>
        <dbReference type="ChEBI" id="CHEBI:15377"/>
        <dbReference type="ChEBI" id="CHEBI:15378"/>
        <dbReference type="ChEBI" id="CHEBI:17790"/>
        <dbReference type="ChEBI" id="CHEBI:140522"/>
        <dbReference type="ChEBI" id="CHEBI:140523"/>
        <dbReference type="EC" id="3.1.1.11"/>
    </reaction>
</comment>
<dbReference type="EnsemblPlants" id="Kaladp0055s0443.1.v1.1">
    <property type="protein sequence ID" value="Kaladp0055s0443.1.v1.1"/>
    <property type="gene ID" value="Kaladp0055s0443.v1.1"/>
</dbReference>
<protein>
    <recommendedName>
        <fullName evidence="6">Pectinesterase</fullName>
        <ecNumber evidence="6">3.1.1.11</ecNumber>
    </recommendedName>
</protein>
<dbReference type="GO" id="GO:0042545">
    <property type="term" value="P:cell wall modification"/>
    <property type="evidence" value="ECO:0007669"/>
    <property type="project" value="UniProtKB-UniRule"/>
</dbReference>
<dbReference type="InterPro" id="IPR012334">
    <property type="entry name" value="Pectin_lyas_fold"/>
</dbReference>
<keyword evidence="6" id="KW-0732">Signal</keyword>
<evidence type="ECO:0000256" key="6">
    <source>
        <dbReference type="RuleBase" id="RU000589"/>
    </source>
</evidence>
<dbReference type="CDD" id="cd15799">
    <property type="entry name" value="PMEI-like_4"/>
    <property type="match status" value="1"/>
</dbReference>
<dbReference type="PROSITE" id="PS00800">
    <property type="entry name" value="PECTINESTERASE_1"/>
    <property type="match status" value="1"/>
</dbReference>
<dbReference type="GO" id="GO:0004857">
    <property type="term" value="F:enzyme inhibitor activity"/>
    <property type="evidence" value="ECO:0007669"/>
    <property type="project" value="InterPro"/>
</dbReference>
<dbReference type="SMART" id="SM00856">
    <property type="entry name" value="PMEI"/>
    <property type="match status" value="1"/>
</dbReference>
<dbReference type="AlphaFoldDB" id="A0A7N0U6P2"/>
<dbReference type="EC" id="3.1.1.11" evidence="6"/>